<feature type="transmembrane region" description="Helical" evidence="3">
    <location>
        <begin position="81"/>
        <end position="97"/>
    </location>
</feature>
<evidence type="ECO:0000259" key="4">
    <source>
        <dbReference type="PROSITE" id="PS50111"/>
    </source>
</evidence>
<feature type="transmembrane region" description="Helical" evidence="3">
    <location>
        <begin position="127"/>
        <end position="143"/>
    </location>
</feature>
<dbReference type="InterPro" id="IPR004089">
    <property type="entry name" value="MCPsignal_dom"/>
</dbReference>
<dbReference type="EMBL" id="BRXR01000001">
    <property type="protein sequence ID" value="GLC28887.1"/>
    <property type="molecule type" value="Genomic_DNA"/>
</dbReference>
<evidence type="ECO:0000256" key="2">
    <source>
        <dbReference type="PROSITE-ProRule" id="PRU00284"/>
    </source>
</evidence>
<keyword evidence="3" id="KW-0472">Membrane</keyword>
<feature type="domain" description="Methyl-accepting transducer" evidence="4">
    <location>
        <begin position="224"/>
        <end position="502"/>
    </location>
</feature>
<dbReference type="PANTHER" id="PTHR32089">
    <property type="entry name" value="METHYL-ACCEPTING CHEMOTAXIS PROTEIN MCPB"/>
    <property type="match status" value="1"/>
</dbReference>
<keyword evidence="1 2" id="KW-0807">Transducer</keyword>
<dbReference type="CDD" id="cd11386">
    <property type="entry name" value="MCP_signal"/>
    <property type="match status" value="1"/>
</dbReference>
<reference evidence="5 6" key="1">
    <citation type="journal article" date="2024" name="Int. J. Syst. Evol. Microbiol.">
        <title>Clostridium omnivorum sp. nov., isolated from anoxic soil under the treatment of reductive soil disinfestation.</title>
        <authorList>
            <person name="Ueki A."/>
            <person name="Tonouchi A."/>
            <person name="Kaku N."/>
            <person name="Honma S."/>
            <person name="Ueki K."/>
        </authorList>
    </citation>
    <scope>NUCLEOTIDE SEQUENCE [LARGE SCALE GENOMIC DNA]</scope>
    <source>
        <strain evidence="5 6">E14</strain>
    </source>
</reference>
<dbReference type="RefSeq" id="WP_264848158.1">
    <property type="nucleotide sequence ID" value="NZ_BRXR01000001.1"/>
</dbReference>
<evidence type="ECO:0000313" key="6">
    <source>
        <dbReference type="Proteomes" id="UP001208567"/>
    </source>
</evidence>
<evidence type="ECO:0000313" key="5">
    <source>
        <dbReference type="EMBL" id="GLC28887.1"/>
    </source>
</evidence>
<gene>
    <name evidence="5" type="ORF">bsdE14_02970</name>
</gene>
<protein>
    <recommendedName>
        <fullName evidence="4">Methyl-accepting transducer domain-containing protein</fullName>
    </recommendedName>
</protein>
<comment type="caution">
    <text evidence="5">The sequence shown here is derived from an EMBL/GenBank/DDBJ whole genome shotgun (WGS) entry which is preliminary data.</text>
</comment>
<keyword evidence="6" id="KW-1185">Reference proteome</keyword>
<dbReference type="Proteomes" id="UP001208567">
    <property type="component" value="Unassembled WGS sequence"/>
</dbReference>
<keyword evidence="3" id="KW-0812">Transmembrane</keyword>
<dbReference type="Pfam" id="PF00015">
    <property type="entry name" value="MCPsignal"/>
    <property type="match status" value="1"/>
</dbReference>
<feature type="transmembrane region" description="Helical" evidence="3">
    <location>
        <begin position="56"/>
        <end position="74"/>
    </location>
</feature>
<dbReference type="SUPFAM" id="SSF58104">
    <property type="entry name" value="Methyl-accepting chemotaxis protein (MCP) signaling domain"/>
    <property type="match status" value="1"/>
</dbReference>
<evidence type="ECO:0000256" key="1">
    <source>
        <dbReference type="ARBA" id="ARBA00023224"/>
    </source>
</evidence>
<feature type="transmembrane region" description="Helical" evidence="3">
    <location>
        <begin position="23"/>
        <end position="44"/>
    </location>
</feature>
<sequence>MKESKQEKKEYLVKNEYEVNKKVAFILLITAVVILPIVFFLIYFRIFPISMDTAKIQIGAAFILFIVPYIISKLGFYNRPWFKYLGIILCVIGVGAILKPFKWNAYIILSFPIFLSSMYFDKRIVKVAFLVSVVVYACVDYFVQGDLISSGLLKDRTVIKAWIVSSLSNTLEFLAIAFVTSSVVDRSRGIMLGMADAEEQAKLLGKISKILNNVKEVSESLSKSASDLKFITDETTAANEVIADNSDKTYKTFEDTIAYIENASKSIGSISEDLLDIVNQAEAINGAGKAASESTKKSLKEIESTIVEMKNIQSAFEENRVLIKNLGERSAEVSKITQVITDISSQTNLLALNAAIEAARAGEMGKGFAVVADEIRKLAEQSAEAANSIAKLIEQVLDDTNKAVVATENNIDRIDNGLQMVNRSGKMFDETANLNNEVYKNMDEIVKSNKRINDYSNTIVDIMDNISKLSQQGTSQMKEIAASVEEQLASIQTVAASVHEIDKMANNLTNISKEE</sequence>
<dbReference type="PANTHER" id="PTHR32089:SF112">
    <property type="entry name" value="LYSOZYME-LIKE PROTEIN-RELATED"/>
    <property type="match status" value="1"/>
</dbReference>
<proteinExistence type="predicted"/>
<evidence type="ECO:0000256" key="3">
    <source>
        <dbReference type="SAM" id="Phobius"/>
    </source>
</evidence>
<organism evidence="5 6">
    <name type="scientific">Clostridium omnivorum</name>
    <dbReference type="NCBI Taxonomy" id="1604902"/>
    <lineage>
        <taxon>Bacteria</taxon>
        <taxon>Bacillati</taxon>
        <taxon>Bacillota</taxon>
        <taxon>Clostridia</taxon>
        <taxon>Eubacteriales</taxon>
        <taxon>Clostridiaceae</taxon>
        <taxon>Clostridium</taxon>
    </lineage>
</organism>
<dbReference type="Gene3D" id="1.10.287.950">
    <property type="entry name" value="Methyl-accepting chemotaxis protein"/>
    <property type="match status" value="1"/>
</dbReference>
<accession>A0ABQ5N131</accession>
<dbReference type="PROSITE" id="PS50111">
    <property type="entry name" value="CHEMOTAXIS_TRANSDUC_2"/>
    <property type="match status" value="1"/>
</dbReference>
<keyword evidence="3" id="KW-1133">Transmembrane helix</keyword>
<name>A0ABQ5N131_9CLOT</name>
<dbReference type="SMART" id="SM00283">
    <property type="entry name" value="MA"/>
    <property type="match status" value="1"/>
</dbReference>
<feature type="transmembrane region" description="Helical" evidence="3">
    <location>
        <begin position="163"/>
        <end position="184"/>
    </location>
</feature>